<comment type="caution">
    <text evidence="9">The sequence shown here is derived from an EMBL/GenBank/DDBJ whole genome shotgun (WGS) entry which is preliminary data.</text>
</comment>
<keyword evidence="3" id="KW-1003">Cell membrane</keyword>
<keyword evidence="6 7" id="KW-0472">Membrane</keyword>
<dbReference type="InterPro" id="IPR035906">
    <property type="entry name" value="MetI-like_sf"/>
</dbReference>
<dbReference type="Proteomes" id="UP001589896">
    <property type="component" value="Unassembled WGS sequence"/>
</dbReference>
<protein>
    <submittedName>
        <fullName evidence="9">Carbohydrate ABC transporter permease</fullName>
    </submittedName>
</protein>
<dbReference type="PANTHER" id="PTHR43744:SF12">
    <property type="entry name" value="ABC TRANSPORTER PERMEASE PROTEIN MG189-RELATED"/>
    <property type="match status" value="1"/>
</dbReference>
<dbReference type="InterPro" id="IPR000515">
    <property type="entry name" value="MetI-like"/>
</dbReference>
<evidence type="ECO:0000256" key="3">
    <source>
        <dbReference type="ARBA" id="ARBA00022475"/>
    </source>
</evidence>
<feature type="transmembrane region" description="Helical" evidence="7">
    <location>
        <begin position="84"/>
        <end position="108"/>
    </location>
</feature>
<dbReference type="PROSITE" id="PS50928">
    <property type="entry name" value="ABC_TM1"/>
    <property type="match status" value="1"/>
</dbReference>
<feature type="transmembrane region" description="Helical" evidence="7">
    <location>
        <begin position="27"/>
        <end position="49"/>
    </location>
</feature>
<feature type="transmembrane region" description="Helical" evidence="7">
    <location>
        <begin position="199"/>
        <end position="219"/>
    </location>
</feature>
<dbReference type="PANTHER" id="PTHR43744">
    <property type="entry name" value="ABC TRANSPORTER PERMEASE PROTEIN MG189-RELATED-RELATED"/>
    <property type="match status" value="1"/>
</dbReference>
<comment type="subcellular location">
    <subcellularLocation>
        <location evidence="1 7">Cell membrane</location>
        <topology evidence="1 7">Multi-pass membrane protein</topology>
    </subcellularLocation>
</comment>
<accession>A0ABV6RSV1</accession>
<keyword evidence="5 7" id="KW-1133">Transmembrane helix</keyword>
<dbReference type="Pfam" id="PF00528">
    <property type="entry name" value="BPD_transp_1"/>
    <property type="match status" value="1"/>
</dbReference>
<evidence type="ECO:0000256" key="7">
    <source>
        <dbReference type="RuleBase" id="RU363032"/>
    </source>
</evidence>
<evidence type="ECO:0000256" key="6">
    <source>
        <dbReference type="ARBA" id="ARBA00023136"/>
    </source>
</evidence>
<keyword evidence="10" id="KW-1185">Reference proteome</keyword>
<proteinExistence type="inferred from homology"/>
<keyword evidence="2 7" id="KW-0813">Transport</keyword>
<reference evidence="9 10" key="1">
    <citation type="submission" date="2024-09" db="EMBL/GenBank/DDBJ databases">
        <authorList>
            <person name="Sun Q."/>
            <person name="Mori K."/>
        </authorList>
    </citation>
    <scope>NUCLEOTIDE SEQUENCE [LARGE SCALE GENOMIC DNA]</scope>
    <source>
        <strain evidence="9 10">KCTC 23076</strain>
    </source>
</reference>
<evidence type="ECO:0000259" key="8">
    <source>
        <dbReference type="PROSITE" id="PS50928"/>
    </source>
</evidence>
<evidence type="ECO:0000256" key="1">
    <source>
        <dbReference type="ARBA" id="ARBA00004651"/>
    </source>
</evidence>
<dbReference type="EMBL" id="JBHLTG010000005">
    <property type="protein sequence ID" value="MFC0680055.1"/>
    <property type="molecule type" value="Genomic_DNA"/>
</dbReference>
<dbReference type="CDD" id="cd06261">
    <property type="entry name" value="TM_PBP2"/>
    <property type="match status" value="1"/>
</dbReference>
<evidence type="ECO:0000313" key="9">
    <source>
        <dbReference type="EMBL" id="MFC0680055.1"/>
    </source>
</evidence>
<feature type="transmembrane region" description="Helical" evidence="7">
    <location>
        <begin position="120"/>
        <end position="143"/>
    </location>
</feature>
<feature type="transmembrane region" description="Helical" evidence="7">
    <location>
        <begin position="149"/>
        <end position="170"/>
    </location>
</feature>
<keyword evidence="4 7" id="KW-0812">Transmembrane</keyword>
<gene>
    <name evidence="9" type="ORF">ACFFGH_19645</name>
</gene>
<evidence type="ECO:0000256" key="4">
    <source>
        <dbReference type="ARBA" id="ARBA00022692"/>
    </source>
</evidence>
<dbReference type="SUPFAM" id="SSF161098">
    <property type="entry name" value="MetI-like"/>
    <property type="match status" value="1"/>
</dbReference>
<evidence type="ECO:0000256" key="2">
    <source>
        <dbReference type="ARBA" id="ARBA00022448"/>
    </source>
</evidence>
<name>A0ABV6RSV1_9GAMM</name>
<feature type="transmembrane region" description="Helical" evidence="7">
    <location>
        <begin position="253"/>
        <end position="274"/>
    </location>
</feature>
<dbReference type="Gene3D" id="1.10.3720.10">
    <property type="entry name" value="MetI-like"/>
    <property type="match status" value="1"/>
</dbReference>
<feature type="domain" description="ABC transmembrane type-1" evidence="8">
    <location>
        <begin position="85"/>
        <end position="274"/>
    </location>
</feature>
<organism evidence="9 10">
    <name type="scientific">Lysobacter korlensis</name>
    <dbReference type="NCBI Taxonomy" id="553636"/>
    <lineage>
        <taxon>Bacteria</taxon>
        <taxon>Pseudomonadati</taxon>
        <taxon>Pseudomonadota</taxon>
        <taxon>Gammaproteobacteria</taxon>
        <taxon>Lysobacterales</taxon>
        <taxon>Lysobacteraceae</taxon>
        <taxon>Lysobacter</taxon>
    </lineage>
</organism>
<evidence type="ECO:0000313" key="10">
    <source>
        <dbReference type="Proteomes" id="UP001589896"/>
    </source>
</evidence>
<comment type="similarity">
    <text evidence="7">Belongs to the binding-protein-dependent transport system permease family.</text>
</comment>
<sequence length="288" mass="32484">MTDQTVVAEKSRYRGLRRGDRNRLVKYFLLALISLTVLFPLAWMVMAGFKGKTEVLSSPFQFFPEIWNPQNYIDIAQDPEFAQAMFITFVGAVIFTVLSLAVNSMAAYALARLEFSFKRFWWVFCILPMFIPTMAILLTSFMVVSGLGMLDTLAVLIIPGVASSIHMFFLRQFYLNIPIAVEEAALIDGATRWQIFTKIFLPQSAAVFVVVGIGSYMAYWNAYVWPILTVSNPDLIQIMQFLGTFRSNRGNEWGLLMAGSTLAALPTIALVLFFQRYIVDGVRISGIK</sequence>
<evidence type="ECO:0000256" key="5">
    <source>
        <dbReference type="ARBA" id="ARBA00022989"/>
    </source>
</evidence>
<dbReference type="RefSeq" id="WP_386671453.1">
    <property type="nucleotide sequence ID" value="NZ_JBHLTG010000005.1"/>
</dbReference>